<evidence type="ECO:0000313" key="5">
    <source>
        <dbReference type="EMBL" id="WGM01765.1"/>
    </source>
</evidence>
<name>A0A4V1BX77_9GAMM</name>
<evidence type="ECO:0000313" key="2">
    <source>
        <dbReference type="EMBL" id="QBY44733.1"/>
    </source>
</evidence>
<dbReference type="Proteomes" id="UP000295134">
    <property type="component" value="Chromosome"/>
</dbReference>
<dbReference type="Proteomes" id="UP001177595">
    <property type="component" value="Chromosome"/>
</dbReference>
<evidence type="ECO:0000313" key="8">
    <source>
        <dbReference type="EMBL" id="WGM04955.1"/>
    </source>
</evidence>
<dbReference type="EMBL" id="CP123523">
    <property type="protein sequence ID" value="WGM04955.1"/>
    <property type="molecule type" value="Genomic_DNA"/>
</dbReference>
<evidence type="ECO:0000313" key="7">
    <source>
        <dbReference type="EMBL" id="WGM04572.1"/>
    </source>
</evidence>
<evidence type="ECO:0000313" key="3">
    <source>
        <dbReference type="EMBL" id="WGM00233.1"/>
    </source>
</evidence>
<dbReference type="Proteomes" id="UP001177592">
    <property type="component" value="Chromosome"/>
</dbReference>
<evidence type="ECO:0000313" key="6">
    <source>
        <dbReference type="EMBL" id="WGM02425.1"/>
    </source>
</evidence>
<dbReference type="AlphaFoldDB" id="A0A4V1BX77"/>
<sequence length="77" mass="8462">MTYQAIDLVILARKIEAIQSALAITLASLDTANFATKSNVISNLEDFAEKNSDPIVKEAFSELASRIKNLHVDVKKN</sequence>
<dbReference type="EMBL" id="CP123504">
    <property type="protein sequence ID" value="WGM02425.1"/>
    <property type="molecule type" value="Genomic_DNA"/>
</dbReference>
<reference evidence="3" key="2">
    <citation type="submission" date="2023-04" db="EMBL/GenBank/DDBJ databases">
        <title>Genome dynamics across the evolutionary transition to endosymbiosis.</title>
        <authorList>
            <person name="Siozios S."/>
            <person name="Nadal-Jimenez P."/>
            <person name="Azagi T."/>
            <person name="Sprong H."/>
            <person name="Frost C.L."/>
            <person name="Parratt S.R."/>
            <person name="Taylor G."/>
            <person name="Brettell L."/>
            <person name="Lew K.C."/>
            <person name="Croft L."/>
            <person name="King K.C."/>
            <person name="Brockhurst M.A."/>
            <person name="Hypsa V."/>
            <person name="Novakova E."/>
            <person name="Darby A.C."/>
            <person name="Hurst G.D.D."/>
        </authorList>
    </citation>
    <scope>NUCLEOTIDE SEQUENCE</scope>
    <source>
        <strain evidence="7">ANv_CAN</strain>
        <strain evidence="3">APv</strain>
    </source>
</reference>
<reference evidence="2 9" key="1">
    <citation type="submission" date="2019-03" db="EMBL/GenBank/DDBJ databases">
        <title>Long-read sequencing reveals hyperdense prophage content in a complex bacterial symbiont genome.</title>
        <authorList>
            <person name="Frost C.L."/>
            <person name="Siozios S."/>
            <person name="Nadal-Jimenez P."/>
            <person name="Brockhurst M.A."/>
            <person name="King K.C."/>
            <person name="Darby A.C."/>
            <person name="Hurst G.D.D."/>
        </authorList>
    </citation>
    <scope>NUCLEOTIDE SEQUENCE [LARGE SCALE GENOMIC DNA]</scope>
    <source>
        <strain evidence="2 9">FIN</strain>
    </source>
</reference>
<dbReference type="EMBL" id="CP123504">
    <property type="protein sequence ID" value="WGM01765.1"/>
    <property type="molecule type" value="Genomic_DNA"/>
</dbReference>
<protein>
    <submittedName>
        <fullName evidence="2">Uncharacterized protein</fullName>
    </submittedName>
</protein>
<dbReference type="EMBL" id="CP123523">
    <property type="protein sequence ID" value="WGM04572.1"/>
    <property type="molecule type" value="Genomic_DNA"/>
</dbReference>
<dbReference type="KEGG" id="ans:ArsFIN_33190"/>
<dbReference type="KEGG" id="ans:ArsFIN_28800"/>
<dbReference type="EMBL" id="CP038613">
    <property type="protein sequence ID" value="QBY44733.1"/>
    <property type="molecule type" value="Genomic_DNA"/>
</dbReference>
<dbReference type="EMBL" id="CP123504">
    <property type="protein sequence ID" value="WGM00641.1"/>
    <property type="molecule type" value="Genomic_DNA"/>
</dbReference>
<proteinExistence type="predicted"/>
<dbReference type="RefSeq" id="WP_135677837.1">
    <property type="nucleotide sequence ID" value="NZ_CP038613.1"/>
</dbReference>
<evidence type="ECO:0000313" key="4">
    <source>
        <dbReference type="EMBL" id="WGM00641.1"/>
    </source>
</evidence>
<gene>
    <name evidence="1" type="ORF">ArsFIN_28800</name>
    <name evidence="2" type="ORF">ArsFIN_33190</name>
    <name evidence="5" type="ORF">QE210_01150</name>
    <name evidence="6" type="ORF">QE210_04860</name>
    <name evidence="3" type="ORF">QE210_10040</name>
    <name evidence="4" type="ORF">QE210_12325</name>
    <name evidence="7" type="ORF">QE258_13235</name>
    <name evidence="8" type="ORF">QE258_15400</name>
</gene>
<dbReference type="GeneID" id="96878269"/>
<dbReference type="EMBL" id="CP123504">
    <property type="protein sequence ID" value="WGM00233.1"/>
    <property type="molecule type" value="Genomic_DNA"/>
</dbReference>
<evidence type="ECO:0000313" key="10">
    <source>
        <dbReference type="Proteomes" id="UP001177592"/>
    </source>
</evidence>
<organism evidence="2 9">
    <name type="scientific">Arsenophonus nasoniae</name>
    <name type="common">son-killer infecting Nasonia vitripennis</name>
    <dbReference type="NCBI Taxonomy" id="638"/>
    <lineage>
        <taxon>Bacteria</taxon>
        <taxon>Pseudomonadati</taxon>
        <taxon>Pseudomonadota</taxon>
        <taxon>Gammaproteobacteria</taxon>
        <taxon>Enterobacterales</taxon>
        <taxon>Morganellaceae</taxon>
        <taxon>Arsenophonus</taxon>
    </lineage>
</organism>
<keyword evidence="10" id="KW-1185">Reference proteome</keyword>
<evidence type="ECO:0000313" key="1">
    <source>
        <dbReference type="EMBL" id="QBY44296.1"/>
    </source>
</evidence>
<evidence type="ECO:0000313" key="9">
    <source>
        <dbReference type="Proteomes" id="UP000295134"/>
    </source>
</evidence>
<dbReference type="EMBL" id="CP038613">
    <property type="protein sequence ID" value="QBY44296.1"/>
    <property type="molecule type" value="Genomic_DNA"/>
</dbReference>
<accession>A0A4V1BX77</accession>